<dbReference type="HOGENOM" id="CLU_3426749_0_0_11"/>
<evidence type="ECO:0000313" key="1">
    <source>
        <dbReference type="EMBL" id="CDR10404.1"/>
    </source>
</evidence>
<reference evidence="1" key="1">
    <citation type="submission" date="2014-05" db="EMBL/GenBank/DDBJ databases">
        <authorList>
            <person name="Horn Fabian"/>
        </authorList>
    </citation>
    <scope>NUCLEOTIDE SEQUENCE</scope>
</reference>
<gene>
    <name evidence="1" type="ORF">SIRAN6932</name>
</gene>
<proteinExistence type="predicted"/>
<dbReference type="AlphaFoldDB" id="A0A060ZVX2"/>
<sequence>MALSINRLMTGIVGMIGQIRF</sequence>
<organism evidence="1">
    <name type="scientific">Streptomyces iranensis</name>
    <dbReference type="NCBI Taxonomy" id="576784"/>
    <lineage>
        <taxon>Bacteria</taxon>
        <taxon>Bacillati</taxon>
        <taxon>Actinomycetota</taxon>
        <taxon>Actinomycetes</taxon>
        <taxon>Kitasatosporales</taxon>
        <taxon>Streptomycetaceae</taxon>
        <taxon>Streptomyces</taxon>
        <taxon>Streptomyces violaceusniger group</taxon>
    </lineage>
</organism>
<name>A0A060ZVX2_9ACTN</name>
<protein>
    <submittedName>
        <fullName evidence="1">Uncharacterized protein</fullName>
    </submittedName>
</protein>
<accession>A0A060ZVX2</accession>
<dbReference type="EMBL" id="LK022848">
    <property type="protein sequence ID" value="CDR10404.1"/>
    <property type="molecule type" value="Genomic_DNA"/>
</dbReference>